<comment type="similarity">
    <text evidence="1">Belongs to the DENND6 family.</text>
</comment>
<organism evidence="3 4">
    <name type="scientific">Striga asiatica</name>
    <name type="common">Asiatic witchweed</name>
    <name type="synonym">Buchnera asiatica</name>
    <dbReference type="NCBI Taxonomy" id="4170"/>
    <lineage>
        <taxon>Eukaryota</taxon>
        <taxon>Viridiplantae</taxon>
        <taxon>Streptophyta</taxon>
        <taxon>Embryophyta</taxon>
        <taxon>Tracheophyta</taxon>
        <taxon>Spermatophyta</taxon>
        <taxon>Magnoliopsida</taxon>
        <taxon>eudicotyledons</taxon>
        <taxon>Gunneridae</taxon>
        <taxon>Pentapetalae</taxon>
        <taxon>asterids</taxon>
        <taxon>lamiids</taxon>
        <taxon>Lamiales</taxon>
        <taxon>Orobanchaceae</taxon>
        <taxon>Buchnereae</taxon>
        <taxon>Striga</taxon>
    </lineage>
</organism>
<dbReference type="AlphaFoldDB" id="A0A5A7Q165"/>
<gene>
    <name evidence="3" type="ORF">STAS_15144</name>
</gene>
<dbReference type="InterPro" id="IPR037516">
    <property type="entry name" value="Tripartite_DENN"/>
</dbReference>
<dbReference type="GO" id="GO:0005085">
    <property type="term" value="F:guanyl-nucleotide exchange factor activity"/>
    <property type="evidence" value="ECO:0007669"/>
    <property type="project" value="InterPro"/>
</dbReference>
<protein>
    <submittedName>
        <fullName evidence="3">Protein DENND6A</fullName>
    </submittedName>
</protein>
<name>A0A5A7Q165_STRAF</name>
<sequence>MSRSPSFSMKSELSLEVDEKSLQQWVVAFCIIRFDLERGQLIEECFPPNCLTQSEELEVSFSSFPDSVSQNHNRSSIHDCIFFFRMRRHKTPQKVSPDIVEVSKNPTSYNSRFLYGFVFNRQRHDEKLKRGGEQKSVVILSHSPYSSLFRPLLQIMGPLYFDVGSKALNYIAAYVSKWPPPVPGQQIELPIGNSSLKVNLPPSHCLPSDSGFFEDSASSLAPLLPSNQSTPQGLFHDSDLFGTFRGLLMQLWKLWEILLIGEPILIIAPTPPQCCEAVAGLVSLIAPLLFSVDFRPYFTIHDPEFAILNSLQDGSSFPPMVLGVTNLFFLKALRNMPHIVSVGSPSPNSNRLPFGSNIQQLSLKKFTPTNFLSAVRLRRDGPLCLMSEHKEAVWTNYAPVTKPDTSILNRLIDAGMSPRVEESMSVVNNDILRRHFLELTTNFLAPFGPYFRANTPSEASSPFADPPPLPTFNAEEFLANLSARGPGKFLLKRMRSNWLDLYRRFLKGHNFLPWFRRKRAVAEQEQYRLWRQARIKTDIHELIGRMSEIEIVDSFNAIERHLLGEIQATILFKYGRANEDTEAVCKKLRKDLQTVFNVLPKDMQQLLIMNPEKASLLQECGPHLTVSPDR</sequence>
<dbReference type="EMBL" id="BKCP01005516">
    <property type="protein sequence ID" value="GER38626.1"/>
    <property type="molecule type" value="Genomic_DNA"/>
</dbReference>
<dbReference type="GO" id="GO:0055037">
    <property type="term" value="C:recycling endosome"/>
    <property type="evidence" value="ECO:0007669"/>
    <property type="project" value="TreeGrafter"/>
</dbReference>
<dbReference type="PANTHER" id="PTHR13677:SF0">
    <property type="entry name" value="LD41638P"/>
    <property type="match status" value="1"/>
</dbReference>
<keyword evidence="4" id="KW-1185">Reference proteome</keyword>
<dbReference type="PANTHER" id="PTHR13677">
    <property type="entry name" value="LD41638P"/>
    <property type="match status" value="1"/>
</dbReference>
<dbReference type="OrthoDB" id="10265409at2759"/>
<accession>A0A5A7Q165</accession>
<proteinExistence type="inferred from homology"/>
<dbReference type="InterPro" id="IPR024224">
    <property type="entry name" value="DENND6"/>
</dbReference>
<dbReference type="PROSITE" id="PS50211">
    <property type="entry name" value="DENN"/>
    <property type="match status" value="1"/>
</dbReference>
<evidence type="ECO:0000313" key="3">
    <source>
        <dbReference type="EMBL" id="GER38626.1"/>
    </source>
</evidence>
<dbReference type="Proteomes" id="UP000325081">
    <property type="component" value="Unassembled WGS sequence"/>
</dbReference>
<comment type="caution">
    <text evidence="3">The sequence shown here is derived from an EMBL/GenBank/DDBJ whole genome shotgun (WGS) entry which is preliminary data.</text>
</comment>
<feature type="domain" description="UDENN" evidence="2">
    <location>
        <begin position="27"/>
        <end position="516"/>
    </location>
</feature>
<evidence type="ECO:0000256" key="1">
    <source>
        <dbReference type="ARBA" id="ARBA00007159"/>
    </source>
</evidence>
<evidence type="ECO:0000313" key="4">
    <source>
        <dbReference type="Proteomes" id="UP000325081"/>
    </source>
</evidence>
<reference evidence="4" key="1">
    <citation type="journal article" date="2019" name="Curr. Biol.">
        <title>Genome Sequence of Striga asiatica Provides Insight into the Evolution of Plant Parasitism.</title>
        <authorList>
            <person name="Yoshida S."/>
            <person name="Kim S."/>
            <person name="Wafula E.K."/>
            <person name="Tanskanen J."/>
            <person name="Kim Y.M."/>
            <person name="Honaas L."/>
            <person name="Yang Z."/>
            <person name="Spallek T."/>
            <person name="Conn C.E."/>
            <person name="Ichihashi Y."/>
            <person name="Cheong K."/>
            <person name="Cui S."/>
            <person name="Der J.P."/>
            <person name="Gundlach H."/>
            <person name="Jiao Y."/>
            <person name="Hori C."/>
            <person name="Ishida J.K."/>
            <person name="Kasahara H."/>
            <person name="Kiba T."/>
            <person name="Kim M.S."/>
            <person name="Koo N."/>
            <person name="Laohavisit A."/>
            <person name="Lee Y.H."/>
            <person name="Lumba S."/>
            <person name="McCourt P."/>
            <person name="Mortimer J.C."/>
            <person name="Mutuku J.M."/>
            <person name="Nomura T."/>
            <person name="Sasaki-Sekimoto Y."/>
            <person name="Seto Y."/>
            <person name="Wang Y."/>
            <person name="Wakatake T."/>
            <person name="Sakakibara H."/>
            <person name="Demura T."/>
            <person name="Yamaguchi S."/>
            <person name="Yoneyama K."/>
            <person name="Manabe R.I."/>
            <person name="Nelson D.C."/>
            <person name="Schulman A.H."/>
            <person name="Timko M.P."/>
            <person name="dePamphilis C.W."/>
            <person name="Choi D."/>
            <person name="Shirasu K."/>
        </authorList>
    </citation>
    <scope>NUCLEOTIDE SEQUENCE [LARGE SCALE GENOMIC DNA]</scope>
    <source>
        <strain evidence="4">cv. UVA1</strain>
    </source>
</reference>
<evidence type="ECO:0000259" key="2">
    <source>
        <dbReference type="PROSITE" id="PS50211"/>
    </source>
</evidence>